<evidence type="ECO:0000256" key="6">
    <source>
        <dbReference type="RuleBase" id="RU361185"/>
    </source>
</evidence>
<dbReference type="CDD" id="cd14752">
    <property type="entry name" value="GH31_N"/>
    <property type="match status" value="1"/>
</dbReference>
<dbReference type="SMART" id="SM00018">
    <property type="entry name" value="PD"/>
    <property type="match status" value="1"/>
</dbReference>
<dbReference type="PROSITE" id="PS00025">
    <property type="entry name" value="P_TREFOIL_1"/>
    <property type="match status" value="1"/>
</dbReference>
<keyword evidence="4" id="KW-1015">Disulfide bond</keyword>
<dbReference type="CDD" id="cd00111">
    <property type="entry name" value="Trefoil"/>
    <property type="match status" value="1"/>
</dbReference>
<dbReference type="Pfam" id="PF21365">
    <property type="entry name" value="Glyco_hydro_31_3rd"/>
    <property type="match status" value="1"/>
</dbReference>
<comment type="subcellular location">
    <subcellularLocation>
        <location evidence="1">Endomembrane system</location>
    </subcellularLocation>
</comment>
<dbReference type="PANTHER" id="PTHR22762:SF131">
    <property type="entry name" value="GLYCOSIDE HYDROLASE FAMILY 31 N-TERMINAL DOMAIN-CONTAINING PROTEIN"/>
    <property type="match status" value="1"/>
</dbReference>
<dbReference type="Pfam" id="PF13802">
    <property type="entry name" value="Gal_mutarotas_2"/>
    <property type="match status" value="1"/>
</dbReference>
<evidence type="ECO:0000256" key="1">
    <source>
        <dbReference type="ARBA" id="ARBA00004308"/>
    </source>
</evidence>
<dbReference type="Pfam" id="PF01055">
    <property type="entry name" value="Glyco_hydro_31_2nd"/>
    <property type="match status" value="1"/>
</dbReference>
<keyword evidence="6" id="KW-0326">Glycosidase</keyword>
<dbReference type="InterPro" id="IPR011013">
    <property type="entry name" value="Gal_mutarotase_sf_dom"/>
</dbReference>
<keyword evidence="3 7" id="KW-0472">Membrane</keyword>
<evidence type="ECO:0000313" key="9">
    <source>
        <dbReference type="Proteomes" id="UP000695000"/>
    </source>
</evidence>
<dbReference type="PANTHER" id="PTHR22762">
    <property type="entry name" value="ALPHA-GLUCOSIDASE"/>
    <property type="match status" value="1"/>
</dbReference>
<dbReference type="InterPro" id="IPR000322">
    <property type="entry name" value="Glyco_hydro_31_TIM"/>
</dbReference>
<dbReference type="RefSeq" id="XP_017783547.1">
    <property type="nucleotide sequence ID" value="XM_017928058.1"/>
</dbReference>
<evidence type="ECO:0000256" key="5">
    <source>
        <dbReference type="PROSITE-ProRule" id="PRU00779"/>
    </source>
</evidence>
<comment type="similarity">
    <text evidence="2 6">Belongs to the glycosyl hydrolase 31 family.</text>
</comment>
<dbReference type="Gene3D" id="4.10.110.10">
    <property type="entry name" value="Spasmolytic Protein, domain 1"/>
    <property type="match status" value="1"/>
</dbReference>
<keyword evidence="7" id="KW-0812">Transmembrane</keyword>
<dbReference type="Gene3D" id="2.60.40.1180">
    <property type="entry name" value="Golgi alpha-mannosidase II"/>
    <property type="match status" value="2"/>
</dbReference>
<dbReference type="SUPFAM" id="SSF51445">
    <property type="entry name" value="(Trans)glycosidases"/>
    <property type="match status" value="1"/>
</dbReference>
<dbReference type="CDD" id="cd06602">
    <property type="entry name" value="GH31_MGAM_SI_GAA"/>
    <property type="match status" value="1"/>
</dbReference>
<dbReference type="InterPro" id="IPR017957">
    <property type="entry name" value="P_trefoil_CS"/>
</dbReference>
<dbReference type="InterPro" id="IPR017853">
    <property type="entry name" value="GH"/>
</dbReference>
<evidence type="ECO:0000259" key="8">
    <source>
        <dbReference type="PROSITE" id="PS51448"/>
    </source>
</evidence>
<feature type="transmembrane region" description="Helical" evidence="7">
    <location>
        <begin position="79"/>
        <end position="103"/>
    </location>
</feature>
<keyword evidence="6" id="KW-0378">Hydrolase</keyword>
<proteinExistence type="inferred from homology"/>
<dbReference type="Gene3D" id="3.20.20.80">
    <property type="entry name" value="Glycosidases"/>
    <property type="match status" value="1"/>
</dbReference>
<dbReference type="InterPro" id="IPR044913">
    <property type="entry name" value="P_trefoil_dom_sf"/>
</dbReference>
<evidence type="ECO:0000256" key="2">
    <source>
        <dbReference type="ARBA" id="ARBA00007806"/>
    </source>
</evidence>
<name>A0ABM1N9P7_NICVS</name>
<feature type="domain" description="P-type" evidence="8">
    <location>
        <begin position="158"/>
        <end position="215"/>
    </location>
</feature>
<dbReference type="InterPro" id="IPR025887">
    <property type="entry name" value="Glyco_hydro_31_N_dom"/>
</dbReference>
<evidence type="ECO:0000313" key="10">
    <source>
        <dbReference type="RefSeq" id="XP_017783547.1"/>
    </source>
</evidence>
<protein>
    <submittedName>
        <fullName evidence="10">Lysosomal alpha-glucosidase-like</fullName>
    </submittedName>
</protein>
<dbReference type="GeneID" id="108567530"/>
<dbReference type="InterPro" id="IPR013780">
    <property type="entry name" value="Glyco_hydro_b"/>
</dbReference>
<evidence type="ECO:0000256" key="3">
    <source>
        <dbReference type="ARBA" id="ARBA00023136"/>
    </source>
</evidence>
<keyword evidence="7" id="KW-1133">Transmembrane helix</keyword>
<gene>
    <name evidence="10" type="primary">LOC108567530</name>
</gene>
<evidence type="ECO:0000256" key="7">
    <source>
        <dbReference type="SAM" id="Phobius"/>
    </source>
</evidence>
<dbReference type="SUPFAM" id="SSF74650">
    <property type="entry name" value="Galactose mutarotase-like"/>
    <property type="match status" value="1"/>
</dbReference>
<accession>A0ABM1N9P7</accession>
<organism evidence="9 10">
    <name type="scientific">Nicrophorus vespilloides</name>
    <name type="common">Boreal carrion beetle</name>
    <dbReference type="NCBI Taxonomy" id="110193"/>
    <lineage>
        <taxon>Eukaryota</taxon>
        <taxon>Metazoa</taxon>
        <taxon>Ecdysozoa</taxon>
        <taxon>Arthropoda</taxon>
        <taxon>Hexapoda</taxon>
        <taxon>Insecta</taxon>
        <taxon>Pterygota</taxon>
        <taxon>Neoptera</taxon>
        <taxon>Endopterygota</taxon>
        <taxon>Coleoptera</taxon>
        <taxon>Polyphaga</taxon>
        <taxon>Staphyliniformia</taxon>
        <taxon>Silphidae</taxon>
        <taxon>Nicrophorinae</taxon>
        <taxon>Nicrophorus</taxon>
    </lineage>
</organism>
<keyword evidence="9" id="KW-1185">Reference proteome</keyword>
<dbReference type="InterPro" id="IPR048395">
    <property type="entry name" value="Glyco_hydro_31_C"/>
</dbReference>
<evidence type="ECO:0000256" key="4">
    <source>
        <dbReference type="ARBA" id="ARBA00023157"/>
    </source>
</evidence>
<dbReference type="Proteomes" id="UP000695000">
    <property type="component" value="Unplaced"/>
</dbReference>
<dbReference type="Gene3D" id="2.60.40.1760">
    <property type="entry name" value="glycosyl hydrolase (family 31)"/>
    <property type="match status" value="1"/>
</dbReference>
<dbReference type="PROSITE" id="PS51448">
    <property type="entry name" value="P_TREFOIL_2"/>
    <property type="match status" value="1"/>
</dbReference>
<reference evidence="10" key="1">
    <citation type="submission" date="2025-08" db="UniProtKB">
        <authorList>
            <consortium name="RefSeq"/>
        </authorList>
    </citation>
    <scope>IDENTIFICATION</scope>
    <source>
        <tissue evidence="10">Whole Larva</tissue>
    </source>
</reference>
<dbReference type="Pfam" id="PF00088">
    <property type="entry name" value="Trefoil"/>
    <property type="match status" value="1"/>
</dbReference>
<dbReference type="SUPFAM" id="SSF51011">
    <property type="entry name" value="Glycosyl hydrolase domain"/>
    <property type="match status" value="1"/>
</dbReference>
<comment type="caution">
    <text evidence="5">Lacks conserved residue(s) required for the propagation of feature annotation.</text>
</comment>
<dbReference type="InterPro" id="IPR000519">
    <property type="entry name" value="P_trefoil_dom"/>
</dbReference>
<sequence length="1022" mass="116882">MTGIRRLLHSFRARRVARRLARTESVSFNAFCNEGPVDQYPTTKESSLCKPPKFDHGNHNESAEFNPRDVTILECSRPCIVTVLLLLLLLAVFLILPTIYLLYCFGVLHVNQQKHLTHTFALKEKDHYAPKLHDLFKINRIPAQPYKILPPPPPPNQSQCGIPLEARFDCYPEDGATKEKCEARGCCWFPRSAQSLKRIKRIRESVDVSYCFYPKNYESYKFVNVSKTDFGLIAFLKRNYRSAYPDDVETVKMIVKLETEDRLRIKILDPLHVRYEPPYPSVPIVDKAPTDFSYIFKYNISASGFKILRRSDEAIIFDAMNLQTMIFADQFIQFSSLLPSKNIYGLGEHRSSMKLSTEWKRFTMFNHDSIPTEDLNLYGMHPFYMNVENSTKAHGVFLLNSNAMEVILQPYPAITYRTIGGILDFYIVLGPSPRDVVRQYTEIIGRPFMPPYWGLGFHLCRFGYKTLNETRKVMQRTIDAGIPLDTQWNDLDYMNNSNDFTYDKTNFKNLPKFVEELHKNGMHYIPLIDPGISASEVKGSYVPFDKGLAMDIFVKNSSGLPFVGKVWNRATTVWPDFTNPNSVDYWTSMLKILHDSVQFDGAWIDMNEPSNFLSGSFDGCPNNHLEHPPYLPAIDGGMLFYKTICMSANHTIGLHYDVHNLYGFSEAIITNFALAEIRGKRPMIISRSTFPGHGKYAGHWSGDVYSKWTDMRYSIPQLLSFSLFGIPLMGADICGFNGNATATLCNRWMQLGAFYPFSRNHNTDDGIEQDPVALGPDVIESSKKALSIRYSMLPYLYTLFWAAHTRGDTVARPLFFEFPNDWITYDIDKQFLWGSALMIIPVLTENQVSVSCYVPAATWYDFYTFKMLNVSEGKTMEMAAPLDTIPLLIRGGNIIPQQSALQTTTASRMTKFQLLVATNESQKAFGELYWDDGDSLNSAEERKYCLLEFTMDGQKLTSDVIHWGFEAPPNLGVVKVLGISAVTKVYVNKVDQPFDYNTINKYLLIKDLNVDLKKPMEVTWTY</sequence>